<keyword evidence="1" id="KW-0472">Membrane</keyword>
<dbReference type="InterPro" id="IPR036737">
    <property type="entry name" value="OmpA-like_sf"/>
</dbReference>
<proteinExistence type="predicted"/>
<gene>
    <name evidence="2" type="ordered locus">Tery_1869</name>
</gene>
<dbReference type="KEGG" id="ter:Tery_1869"/>
<feature type="transmembrane region" description="Helical" evidence="1">
    <location>
        <begin position="21"/>
        <end position="40"/>
    </location>
</feature>
<dbReference type="eggNOG" id="COG1360">
    <property type="taxonomic scope" value="Bacteria"/>
</dbReference>
<evidence type="ECO:0008006" key="3">
    <source>
        <dbReference type="Google" id="ProtNLM"/>
    </source>
</evidence>
<dbReference type="SUPFAM" id="SSF103088">
    <property type="entry name" value="OmpA-like"/>
    <property type="match status" value="1"/>
</dbReference>
<dbReference type="AlphaFoldDB" id="Q114E9"/>
<reference evidence="2" key="1">
    <citation type="submission" date="2006-06" db="EMBL/GenBank/DDBJ databases">
        <title>Complete sequence of Trichodesmium erythraeum IMS101.</title>
        <authorList>
            <consortium name="US DOE Joint Genome Institute"/>
            <person name="Copeland A."/>
            <person name="Lucas S."/>
            <person name="Lapidus A."/>
            <person name="Barry K."/>
            <person name="Detter J.C."/>
            <person name="Glavina del Rio T."/>
            <person name="Hammon N."/>
            <person name="Israni S."/>
            <person name="Dalin E."/>
            <person name="Tice H."/>
            <person name="Pitluck S."/>
            <person name="Kiss H."/>
            <person name="Munk A.C."/>
            <person name="Brettin T."/>
            <person name="Bruce D."/>
            <person name="Han C."/>
            <person name="Tapia R."/>
            <person name="Gilna P."/>
            <person name="Schmutz J."/>
            <person name="Larimer F."/>
            <person name="Land M."/>
            <person name="Hauser L."/>
            <person name="Kyrpides N."/>
            <person name="Kim E."/>
            <person name="Richardson P."/>
        </authorList>
    </citation>
    <scope>NUCLEOTIDE SEQUENCE [LARGE SCALE GENOMIC DNA]</scope>
    <source>
        <strain evidence="2">IMS101</strain>
    </source>
</reference>
<evidence type="ECO:0000313" key="2">
    <source>
        <dbReference type="EMBL" id="ABG51125.1"/>
    </source>
</evidence>
<organism evidence="2">
    <name type="scientific">Trichodesmium erythraeum (strain IMS101)</name>
    <dbReference type="NCBI Taxonomy" id="203124"/>
    <lineage>
        <taxon>Bacteria</taxon>
        <taxon>Bacillati</taxon>
        <taxon>Cyanobacteriota</taxon>
        <taxon>Cyanophyceae</taxon>
        <taxon>Oscillatoriophycideae</taxon>
        <taxon>Oscillatoriales</taxon>
        <taxon>Microcoleaceae</taxon>
        <taxon>Trichodesmium</taxon>
    </lineage>
</organism>
<dbReference type="STRING" id="203124.Tery_1869"/>
<dbReference type="EMBL" id="CP000393">
    <property type="protein sequence ID" value="ABG51125.1"/>
    <property type="molecule type" value="Genomic_DNA"/>
</dbReference>
<dbReference type="OrthoDB" id="559153at2"/>
<accession>Q114E9</accession>
<name>Q114E9_TRIEI</name>
<dbReference type="Gene3D" id="3.30.1330.60">
    <property type="entry name" value="OmpA-like domain"/>
    <property type="match status" value="1"/>
</dbReference>
<keyword evidence="1" id="KW-0812">Transmembrane</keyword>
<dbReference type="HOGENOM" id="CLU_096132_0_0_3"/>
<keyword evidence="1" id="KW-1133">Transmembrane helix</keyword>
<dbReference type="RefSeq" id="WP_011611498.1">
    <property type="nucleotide sequence ID" value="NC_008312.1"/>
</dbReference>
<evidence type="ECO:0000256" key="1">
    <source>
        <dbReference type="SAM" id="Phobius"/>
    </source>
</evidence>
<protein>
    <recommendedName>
        <fullName evidence="3">OmpA-like domain-containing protein</fullName>
    </recommendedName>
</protein>
<sequence>MKKLWNFVSNEEDPFGPGVDLIVSLLAILLVMLVITAGAYQDINTKYQESVISLESSENRVKQLTKSLDFEKEKSSELYKKLTAETSARIPQFPPNIVITAAEGYDFPSGSAELTDALNKYIRNKLLKNIEENIQKYDVNTVVVIGHTDGQPVADPVSNLDGLVEEVASGSKSIKELQEGSNIDLGIMRALAVVRKLQDIQKSEGRLKGIDPLKGFRAYSSGPLTLKNGEFAQPNENPDQQRRRIEIRFTNSE</sequence>